<dbReference type="InterPro" id="IPR050060">
    <property type="entry name" value="Phosphoglucosamine_mutase"/>
</dbReference>
<dbReference type="PROSITE" id="PS00710">
    <property type="entry name" value="PGM_PMM"/>
    <property type="match status" value="1"/>
</dbReference>
<reference evidence="13" key="1">
    <citation type="journal article" date="2021" name="PeerJ">
        <title>Extensive microbial diversity within the chicken gut microbiome revealed by metagenomics and culture.</title>
        <authorList>
            <person name="Gilroy R."/>
            <person name="Ravi A."/>
            <person name="Getino M."/>
            <person name="Pursley I."/>
            <person name="Horton D.L."/>
            <person name="Alikhan N.F."/>
            <person name="Baker D."/>
            <person name="Gharbi K."/>
            <person name="Hall N."/>
            <person name="Watson M."/>
            <person name="Adriaenssens E.M."/>
            <person name="Foster-Nyarko E."/>
            <person name="Jarju S."/>
            <person name="Secka A."/>
            <person name="Antonio M."/>
            <person name="Oren A."/>
            <person name="Chaudhuri R.R."/>
            <person name="La Ragione R."/>
            <person name="Hildebrand F."/>
            <person name="Pallen M.J."/>
        </authorList>
    </citation>
    <scope>NUCLEOTIDE SEQUENCE</scope>
    <source>
        <strain evidence="13">378</strain>
    </source>
</reference>
<evidence type="ECO:0000256" key="8">
    <source>
        <dbReference type="RuleBase" id="RU004327"/>
    </source>
</evidence>
<dbReference type="Pfam" id="PF02878">
    <property type="entry name" value="PGM_PMM_I"/>
    <property type="match status" value="1"/>
</dbReference>
<gene>
    <name evidence="6 13" type="primary">glmM</name>
    <name evidence="13" type="ORF">H9847_07530</name>
</gene>
<feature type="domain" description="Alpha-D-phosphohexomutase C-terminal" evidence="9">
    <location>
        <begin position="372"/>
        <end position="438"/>
    </location>
</feature>
<evidence type="ECO:0000256" key="1">
    <source>
        <dbReference type="ARBA" id="ARBA00010231"/>
    </source>
</evidence>
<dbReference type="Pfam" id="PF02880">
    <property type="entry name" value="PGM_PMM_III"/>
    <property type="match status" value="1"/>
</dbReference>
<dbReference type="FunFam" id="3.40.120.10:FF:000003">
    <property type="entry name" value="Phosphoglucosamine mutase"/>
    <property type="match status" value="1"/>
</dbReference>
<dbReference type="CDD" id="cd05802">
    <property type="entry name" value="GlmM"/>
    <property type="match status" value="1"/>
</dbReference>
<feature type="binding site" evidence="6">
    <location>
        <position position="240"/>
    </location>
    <ligand>
        <name>Mg(2+)</name>
        <dbReference type="ChEBI" id="CHEBI:18420"/>
    </ligand>
</feature>
<dbReference type="GO" id="GO:0005829">
    <property type="term" value="C:cytosol"/>
    <property type="evidence" value="ECO:0007669"/>
    <property type="project" value="TreeGrafter"/>
</dbReference>
<sequence length="450" mass="48958">MKRNYFGTDGVRGRVGQFPITPDFVMRLGMAAGKVLLKKDQGRVIIGKDTRLSGYMLEAALEAGFSAAGVSTVLLGPMPTPAVSYLTKAFRADLGVVISASHNPFYDNGIKFFSREGTKLPDEVEQAIEEALEHEITLAEPSLFGRAYRQNDAPGRYVEFCKATFDSHMSLEGLTIVLDCANGATYHVAPLVFKELGANVITMGVNPNGININDGVGSTHPESLIERVLSTKADVGIAFDGDGDRVMMVDKHGHLLDGDALLYIIALDRHERGRLGGGVVGTLMSNLGFELALKRAGIDFCRSAVGDRYVMEELLKRNWRLGGENSGHIICLDYTSTGDGIISALQVLKASIRQGKSLNELTADLQMFPQELINIRLTTGFDALNDERVKQEVAAVEKVLDGRGRVLLRKSGTEPVIRVMVEGEDHELVHKMAVRIADVIRSQAEDANSI</sequence>
<dbReference type="NCBIfam" id="NF008139">
    <property type="entry name" value="PRK10887.1"/>
    <property type="match status" value="1"/>
</dbReference>
<accession>A0A948TH31</accession>
<dbReference type="SUPFAM" id="SSF53738">
    <property type="entry name" value="Phosphoglucomutase, first 3 domains"/>
    <property type="match status" value="3"/>
</dbReference>
<evidence type="ECO:0000259" key="11">
    <source>
        <dbReference type="Pfam" id="PF02879"/>
    </source>
</evidence>
<dbReference type="HAMAP" id="MF_01554_B">
    <property type="entry name" value="GlmM_B"/>
    <property type="match status" value="1"/>
</dbReference>
<organism evidence="13 14">
    <name type="scientific">Candidatus Anaerobiospirillum pullicola</name>
    <dbReference type="NCBI Taxonomy" id="2838451"/>
    <lineage>
        <taxon>Bacteria</taxon>
        <taxon>Pseudomonadati</taxon>
        <taxon>Pseudomonadota</taxon>
        <taxon>Gammaproteobacteria</taxon>
        <taxon>Aeromonadales</taxon>
        <taxon>Succinivibrionaceae</taxon>
        <taxon>Anaerobiospirillum</taxon>
    </lineage>
</organism>
<dbReference type="InterPro" id="IPR005844">
    <property type="entry name" value="A-D-PHexomutase_a/b/a-I"/>
</dbReference>
<dbReference type="Pfam" id="PF00408">
    <property type="entry name" value="PGM_PMM_IV"/>
    <property type="match status" value="1"/>
</dbReference>
<dbReference type="PANTHER" id="PTHR42946:SF1">
    <property type="entry name" value="PHOSPHOGLUCOMUTASE (ALPHA-D-GLUCOSE-1,6-BISPHOSPHATE-DEPENDENT)"/>
    <property type="match status" value="1"/>
</dbReference>
<comment type="caution">
    <text evidence="13">The sequence shown here is derived from an EMBL/GenBank/DDBJ whole genome shotgun (WGS) entry which is preliminary data.</text>
</comment>
<keyword evidence="3 6" id="KW-0479">Metal-binding</keyword>
<evidence type="ECO:0000256" key="5">
    <source>
        <dbReference type="ARBA" id="ARBA00023235"/>
    </source>
</evidence>
<dbReference type="InterPro" id="IPR016066">
    <property type="entry name" value="A-D-PHexomutase_CS"/>
</dbReference>
<dbReference type="PANTHER" id="PTHR42946">
    <property type="entry name" value="PHOSPHOHEXOSE MUTASE"/>
    <property type="match status" value="1"/>
</dbReference>
<dbReference type="EC" id="5.4.2.10" evidence="6 8"/>
<evidence type="ECO:0000313" key="14">
    <source>
        <dbReference type="Proteomes" id="UP000733611"/>
    </source>
</evidence>
<dbReference type="GO" id="GO:0005975">
    <property type="term" value="P:carbohydrate metabolic process"/>
    <property type="evidence" value="ECO:0007669"/>
    <property type="project" value="InterPro"/>
</dbReference>
<proteinExistence type="inferred from homology"/>
<evidence type="ECO:0000259" key="12">
    <source>
        <dbReference type="Pfam" id="PF02880"/>
    </source>
</evidence>
<evidence type="ECO:0000256" key="7">
    <source>
        <dbReference type="RuleBase" id="RU004326"/>
    </source>
</evidence>
<evidence type="ECO:0000256" key="2">
    <source>
        <dbReference type="ARBA" id="ARBA00022553"/>
    </source>
</evidence>
<dbReference type="Gene3D" id="3.30.310.50">
    <property type="entry name" value="Alpha-D-phosphohexomutase, C-terminal domain"/>
    <property type="match status" value="1"/>
</dbReference>
<name>A0A948TH31_9GAMM</name>
<dbReference type="InterPro" id="IPR005845">
    <property type="entry name" value="A-D-PHexomutase_a/b/a-II"/>
</dbReference>
<feature type="binding site" evidence="6">
    <location>
        <position position="242"/>
    </location>
    <ligand>
        <name>Mg(2+)</name>
        <dbReference type="ChEBI" id="CHEBI:18420"/>
    </ligand>
</feature>
<dbReference type="AlphaFoldDB" id="A0A948TH31"/>
<feature type="active site" description="Phosphoserine intermediate" evidence="6">
    <location>
        <position position="101"/>
    </location>
</feature>
<dbReference type="Proteomes" id="UP000733611">
    <property type="component" value="Unassembled WGS sequence"/>
</dbReference>
<dbReference type="GO" id="GO:0004615">
    <property type="term" value="F:phosphomannomutase activity"/>
    <property type="evidence" value="ECO:0007669"/>
    <property type="project" value="TreeGrafter"/>
</dbReference>
<keyword evidence="4 6" id="KW-0460">Magnesium</keyword>
<feature type="domain" description="Alpha-D-phosphohexomutase alpha/beta/alpha" evidence="12">
    <location>
        <begin position="257"/>
        <end position="365"/>
    </location>
</feature>
<protein>
    <recommendedName>
        <fullName evidence="6 8">Phosphoglucosamine mutase</fullName>
        <ecNumber evidence="6 8">5.4.2.10</ecNumber>
    </recommendedName>
</protein>
<dbReference type="InterPro" id="IPR006352">
    <property type="entry name" value="GlmM_bact"/>
</dbReference>
<comment type="cofactor">
    <cofactor evidence="6">
        <name>Mg(2+)</name>
        <dbReference type="ChEBI" id="CHEBI:18420"/>
    </cofactor>
    <text evidence="6">Binds 1 Mg(2+) ion per subunit.</text>
</comment>
<feature type="domain" description="Alpha-D-phosphohexomutase alpha/beta/alpha" evidence="10">
    <location>
        <begin position="4"/>
        <end position="135"/>
    </location>
</feature>
<comment type="PTM">
    <text evidence="6">Activated by phosphorylation.</text>
</comment>
<keyword evidence="5 6" id="KW-0413">Isomerase</keyword>
<comment type="similarity">
    <text evidence="1 6 7">Belongs to the phosphohexose mutase family.</text>
</comment>
<dbReference type="GO" id="GO:0000287">
    <property type="term" value="F:magnesium ion binding"/>
    <property type="evidence" value="ECO:0007669"/>
    <property type="project" value="UniProtKB-UniRule"/>
</dbReference>
<dbReference type="Gene3D" id="3.40.120.10">
    <property type="entry name" value="Alpha-D-Glucose-1,6-Bisphosphate, subunit A, domain 3"/>
    <property type="match status" value="3"/>
</dbReference>
<dbReference type="InterPro" id="IPR005841">
    <property type="entry name" value="Alpha-D-phosphohexomutase_SF"/>
</dbReference>
<dbReference type="FunFam" id="3.40.120.10:FF:000001">
    <property type="entry name" value="Phosphoglucosamine mutase"/>
    <property type="match status" value="1"/>
</dbReference>
<dbReference type="InterPro" id="IPR016055">
    <property type="entry name" value="A-D-PHexomutase_a/b/a-I/II/III"/>
</dbReference>
<evidence type="ECO:0000259" key="10">
    <source>
        <dbReference type="Pfam" id="PF02878"/>
    </source>
</evidence>
<feature type="domain" description="Alpha-D-phosphohexomutase alpha/beta/alpha" evidence="11">
    <location>
        <begin position="156"/>
        <end position="253"/>
    </location>
</feature>
<evidence type="ECO:0000256" key="3">
    <source>
        <dbReference type="ARBA" id="ARBA00022723"/>
    </source>
</evidence>
<keyword evidence="2 6" id="KW-0597">Phosphoprotein</keyword>
<dbReference type="NCBIfam" id="TIGR01455">
    <property type="entry name" value="glmM"/>
    <property type="match status" value="1"/>
</dbReference>
<dbReference type="Pfam" id="PF02879">
    <property type="entry name" value="PGM_PMM_II"/>
    <property type="match status" value="1"/>
</dbReference>
<dbReference type="GO" id="GO:0006048">
    <property type="term" value="P:UDP-N-acetylglucosamine biosynthetic process"/>
    <property type="evidence" value="ECO:0007669"/>
    <property type="project" value="TreeGrafter"/>
</dbReference>
<evidence type="ECO:0000259" key="9">
    <source>
        <dbReference type="Pfam" id="PF00408"/>
    </source>
</evidence>
<dbReference type="InterPro" id="IPR036900">
    <property type="entry name" value="A-D-PHexomutase_C_sf"/>
</dbReference>
<dbReference type="InterPro" id="IPR005843">
    <property type="entry name" value="A-D-PHexomutase_C"/>
</dbReference>
<evidence type="ECO:0000313" key="13">
    <source>
        <dbReference type="EMBL" id="MBU3844697.1"/>
    </source>
</evidence>
<feature type="binding site" description="via phosphate group" evidence="6">
    <location>
        <position position="101"/>
    </location>
    <ligand>
        <name>Mg(2+)</name>
        <dbReference type="ChEBI" id="CHEBI:18420"/>
    </ligand>
</feature>
<dbReference type="PRINTS" id="PR00509">
    <property type="entry name" value="PGMPMM"/>
</dbReference>
<dbReference type="InterPro" id="IPR005846">
    <property type="entry name" value="A-D-PHexomutase_a/b/a-III"/>
</dbReference>
<comment type="function">
    <text evidence="6 8">Catalyzes the conversion of glucosamine-6-phosphate to glucosamine-1-phosphate.</text>
</comment>
<dbReference type="GO" id="GO:0008966">
    <property type="term" value="F:phosphoglucosamine mutase activity"/>
    <property type="evidence" value="ECO:0007669"/>
    <property type="project" value="UniProtKB-UniRule"/>
</dbReference>
<dbReference type="FunFam" id="3.30.310.50:FF:000001">
    <property type="entry name" value="Phosphoglucosamine mutase"/>
    <property type="match status" value="1"/>
</dbReference>
<dbReference type="EMBL" id="JAHLFE010000152">
    <property type="protein sequence ID" value="MBU3844697.1"/>
    <property type="molecule type" value="Genomic_DNA"/>
</dbReference>
<comment type="catalytic activity">
    <reaction evidence="6 8">
        <text>alpha-D-glucosamine 1-phosphate = D-glucosamine 6-phosphate</text>
        <dbReference type="Rhea" id="RHEA:23424"/>
        <dbReference type="ChEBI" id="CHEBI:58516"/>
        <dbReference type="ChEBI" id="CHEBI:58725"/>
        <dbReference type="EC" id="5.4.2.10"/>
    </reaction>
</comment>
<feature type="binding site" evidence="6">
    <location>
        <position position="244"/>
    </location>
    <ligand>
        <name>Mg(2+)</name>
        <dbReference type="ChEBI" id="CHEBI:18420"/>
    </ligand>
</feature>
<dbReference type="GO" id="GO:0009252">
    <property type="term" value="P:peptidoglycan biosynthetic process"/>
    <property type="evidence" value="ECO:0007669"/>
    <property type="project" value="UniProtKB-ARBA"/>
</dbReference>
<evidence type="ECO:0000256" key="4">
    <source>
        <dbReference type="ARBA" id="ARBA00022842"/>
    </source>
</evidence>
<reference evidence="13" key="2">
    <citation type="submission" date="2021-04" db="EMBL/GenBank/DDBJ databases">
        <authorList>
            <person name="Gilroy R."/>
        </authorList>
    </citation>
    <scope>NUCLEOTIDE SEQUENCE</scope>
    <source>
        <strain evidence="13">378</strain>
    </source>
</reference>
<dbReference type="SUPFAM" id="SSF55957">
    <property type="entry name" value="Phosphoglucomutase, C-terminal domain"/>
    <property type="match status" value="1"/>
</dbReference>
<evidence type="ECO:0000256" key="6">
    <source>
        <dbReference type="HAMAP-Rule" id="MF_01554"/>
    </source>
</evidence>
<feature type="modified residue" description="Phosphoserine" evidence="6">
    <location>
        <position position="101"/>
    </location>
</feature>